<evidence type="ECO:0000313" key="2">
    <source>
        <dbReference type="Proteomes" id="UP000577891"/>
    </source>
</evidence>
<protein>
    <submittedName>
        <fullName evidence="1">Uncharacterized protein</fullName>
    </submittedName>
</protein>
<comment type="caution">
    <text evidence="1">The sequence shown here is derived from an EMBL/GenBank/DDBJ whole genome shotgun (WGS) entry which is preliminary data.</text>
</comment>
<name>A0A7W4J1P2_9PROT</name>
<reference evidence="1 2" key="1">
    <citation type="submission" date="2020-04" db="EMBL/GenBank/DDBJ databases">
        <title>Description of novel Gluconacetobacter.</title>
        <authorList>
            <person name="Sombolestani A."/>
        </authorList>
    </citation>
    <scope>NUCLEOTIDE SEQUENCE [LARGE SCALE GENOMIC DNA]</scope>
    <source>
        <strain evidence="1 2">LMG 27724</strain>
    </source>
</reference>
<dbReference type="AlphaFoldDB" id="A0A7W4J1P2"/>
<dbReference type="RefSeq" id="WP_182979373.1">
    <property type="nucleotide sequence ID" value="NZ_BAABGB010000005.1"/>
</dbReference>
<gene>
    <name evidence="1" type="ORF">HLH35_12080</name>
</gene>
<proteinExistence type="predicted"/>
<accession>A0A7W4J1P2</accession>
<dbReference type="Proteomes" id="UP000577891">
    <property type="component" value="Unassembled WGS sequence"/>
</dbReference>
<sequence length="125" mass="13590">MTKKIPHLVHQGDVLLIEATLSTRAEPIAMTKTVTGQTETVLALGETSGHRHTIISDRIARFRDDGAGYGPRAEFVTLNEPAPIQHLHGTAPTGEHADIALNATTYLVELQSQWSDAMEPIQVVD</sequence>
<dbReference type="EMBL" id="JABEQE010000010">
    <property type="protein sequence ID" value="MBB2172847.1"/>
    <property type="molecule type" value="Genomic_DNA"/>
</dbReference>
<organism evidence="1 2">
    <name type="scientific">Gluconacetobacter asukensis</name>
    <dbReference type="NCBI Taxonomy" id="1017181"/>
    <lineage>
        <taxon>Bacteria</taxon>
        <taxon>Pseudomonadati</taxon>
        <taxon>Pseudomonadota</taxon>
        <taxon>Alphaproteobacteria</taxon>
        <taxon>Acetobacterales</taxon>
        <taxon>Acetobacteraceae</taxon>
        <taxon>Gluconacetobacter</taxon>
    </lineage>
</organism>
<keyword evidence="2" id="KW-1185">Reference proteome</keyword>
<evidence type="ECO:0000313" key="1">
    <source>
        <dbReference type="EMBL" id="MBB2172847.1"/>
    </source>
</evidence>